<dbReference type="InterPro" id="IPR002109">
    <property type="entry name" value="Glutaredoxin"/>
</dbReference>
<dbReference type="InterPro" id="IPR036249">
    <property type="entry name" value="Thioredoxin-like_sf"/>
</dbReference>
<organism evidence="2 3">
    <name type="scientific">Solidesulfovibrio magneticus str. Maddingley MBC34</name>
    <dbReference type="NCBI Taxonomy" id="1206767"/>
    <lineage>
        <taxon>Bacteria</taxon>
        <taxon>Pseudomonadati</taxon>
        <taxon>Thermodesulfobacteriota</taxon>
        <taxon>Desulfovibrionia</taxon>
        <taxon>Desulfovibrionales</taxon>
        <taxon>Desulfovibrionaceae</taxon>
        <taxon>Solidesulfovibrio</taxon>
    </lineage>
</organism>
<dbReference type="Pfam" id="PF00462">
    <property type="entry name" value="Glutaredoxin"/>
    <property type="match status" value="1"/>
</dbReference>
<gene>
    <name evidence="2" type="ORF">B193_1293</name>
</gene>
<dbReference type="GO" id="GO:0009055">
    <property type="term" value="F:electron transfer activity"/>
    <property type="evidence" value="ECO:0007669"/>
    <property type="project" value="TreeGrafter"/>
</dbReference>
<dbReference type="AlphaFoldDB" id="K6HBW9"/>
<proteinExistence type="predicted"/>
<reference evidence="2 3" key="1">
    <citation type="submission" date="2012-07" db="EMBL/GenBank/DDBJ databases">
        <title>Draft genome sequence of Desulfovibrio magneticus str. Maddingley MBC34 obtained from a metagenomic sequence of a methanogenic enrichment isolated from coal-seam formation water in Victoria, Australia.</title>
        <authorList>
            <person name="Greenfield P."/>
            <person name="Hendry P."/>
            <person name="Li D."/>
            <person name="Rosewarne C.P."/>
            <person name="Tran-Dinh N."/>
            <person name="Elbourne L.D.H."/>
            <person name="Paulsen I.T."/>
            <person name="Midgley D.J."/>
        </authorList>
    </citation>
    <scope>NUCLEOTIDE SEQUENCE [LARGE SCALE GENOMIC DNA]</scope>
    <source>
        <strain evidence="3">Maddingley MBC34</strain>
    </source>
</reference>
<dbReference type="Gene3D" id="3.40.30.10">
    <property type="entry name" value="Glutaredoxin"/>
    <property type="match status" value="1"/>
</dbReference>
<dbReference type="InterPro" id="IPR011767">
    <property type="entry name" value="GLR_AS"/>
</dbReference>
<accession>K6HBW9</accession>
<dbReference type="PANTHER" id="PTHR34386:SF1">
    <property type="entry name" value="GLUTAREDOXIN-LIKE PROTEIN NRDH"/>
    <property type="match status" value="1"/>
</dbReference>
<evidence type="ECO:0000313" key="2">
    <source>
        <dbReference type="EMBL" id="EKO39973.1"/>
    </source>
</evidence>
<name>K6HBW9_9BACT</name>
<dbReference type="EMBL" id="ALAO01000099">
    <property type="protein sequence ID" value="EKO39973.1"/>
    <property type="molecule type" value="Genomic_DNA"/>
</dbReference>
<dbReference type="GO" id="GO:0045454">
    <property type="term" value="P:cell redox homeostasis"/>
    <property type="evidence" value="ECO:0007669"/>
    <property type="project" value="TreeGrafter"/>
</dbReference>
<evidence type="ECO:0000313" key="3">
    <source>
        <dbReference type="Proteomes" id="UP000006272"/>
    </source>
</evidence>
<dbReference type="Proteomes" id="UP000006272">
    <property type="component" value="Unassembled WGS sequence"/>
</dbReference>
<dbReference type="PROSITE" id="PS51354">
    <property type="entry name" value="GLUTAREDOXIN_2"/>
    <property type="match status" value="1"/>
</dbReference>
<dbReference type="PANTHER" id="PTHR34386">
    <property type="entry name" value="GLUTAREDOXIN"/>
    <property type="match status" value="1"/>
</dbReference>
<dbReference type="CDD" id="cd02976">
    <property type="entry name" value="NrdH"/>
    <property type="match status" value="1"/>
</dbReference>
<evidence type="ECO:0000259" key="1">
    <source>
        <dbReference type="Pfam" id="PF00462"/>
    </source>
</evidence>
<dbReference type="PATRIC" id="fig|1206767.3.peg.1263"/>
<protein>
    <submittedName>
        <fullName evidence="2">Glutaredoxin-like protein</fullName>
    </submittedName>
</protein>
<dbReference type="SUPFAM" id="SSF52833">
    <property type="entry name" value="Thioredoxin-like"/>
    <property type="match status" value="1"/>
</dbReference>
<feature type="domain" description="Glutaredoxin" evidence="1">
    <location>
        <begin position="5"/>
        <end position="69"/>
    </location>
</feature>
<comment type="caution">
    <text evidence="2">The sequence shown here is derived from an EMBL/GenBank/DDBJ whole genome shotgun (WGS) entry which is preliminary data.</text>
</comment>
<dbReference type="InterPro" id="IPR051548">
    <property type="entry name" value="Grx-like_ET"/>
</dbReference>
<dbReference type="PROSITE" id="PS00195">
    <property type="entry name" value="GLUTAREDOXIN_1"/>
    <property type="match status" value="1"/>
</dbReference>
<sequence>MSADIKVYALSTCVHCKHAKEFLEEKHIPYDCVHVDYLTGEERTKIMDIVRKLNPALSFPTIVIGDKVIVGFRRDELLTMLESCGK</sequence>